<evidence type="ECO:0000313" key="2">
    <source>
        <dbReference type="Proteomes" id="UP001055868"/>
    </source>
</evidence>
<name>A0ABY4NB06_9MICO</name>
<dbReference type="RefSeq" id="WP_239203743.1">
    <property type="nucleotide sequence ID" value="NZ_CP097218.1"/>
</dbReference>
<sequence length="99" mass="10846">MTGTDTLREQIRDEVEGIVIGSGYYSIAIGIDAAGEVADAVLAVVQPATREEKAEAWNEGHEIGWLNADERWRCDGSIPAYYKAETTPNPYRDERSTGA</sequence>
<dbReference type="EMBL" id="CP097218">
    <property type="protein sequence ID" value="UQN30560.1"/>
    <property type="molecule type" value="Genomic_DNA"/>
</dbReference>
<protein>
    <submittedName>
        <fullName evidence="1">Uncharacterized protein</fullName>
    </submittedName>
</protein>
<accession>A0ABY4NB06</accession>
<organism evidence="1 2">
    <name type="scientific">Brachybacterium kimchii</name>
    <dbReference type="NCBI Taxonomy" id="2942909"/>
    <lineage>
        <taxon>Bacteria</taxon>
        <taxon>Bacillati</taxon>
        <taxon>Actinomycetota</taxon>
        <taxon>Actinomycetes</taxon>
        <taxon>Micrococcales</taxon>
        <taxon>Dermabacteraceae</taxon>
        <taxon>Brachybacterium</taxon>
    </lineage>
</organism>
<dbReference type="Proteomes" id="UP001055868">
    <property type="component" value="Chromosome"/>
</dbReference>
<keyword evidence="2" id="KW-1185">Reference proteome</keyword>
<gene>
    <name evidence="1" type="ORF">M4486_04405</name>
</gene>
<reference evidence="1" key="1">
    <citation type="submission" date="2022-05" db="EMBL/GenBank/DDBJ databases">
        <title>Genomic analysis of Brachybacterium sp. CBA3104.</title>
        <authorList>
            <person name="Roh S.W."/>
            <person name="Kim Y.B."/>
            <person name="Kim Y."/>
        </authorList>
    </citation>
    <scope>NUCLEOTIDE SEQUENCE</scope>
    <source>
        <strain evidence="1">CBA3104</strain>
    </source>
</reference>
<evidence type="ECO:0000313" key="1">
    <source>
        <dbReference type="EMBL" id="UQN30560.1"/>
    </source>
</evidence>
<proteinExistence type="predicted"/>